<proteinExistence type="predicted"/>
<sequence>MTPCACGIEFECEVERGCDCECDCDCECRPSPLCRPRSRSRSRSWRVPTELECWSWRCAAAFCLPSERMLAKLARRWAGAASCDRRGRAGTGTSPMPPAWSGLMKEAWTRELLRLCSSAVVRDAFDNALIRGDAAPYRWPGFSSSFSMSQPLTRWPQLSESRPPLLGGSYGPLYGMYQSSPGGSREVDDGEVALKGNARRDSLEKGE</sequence>
<name>A0A2G8S953_9APHY</name>
<evidence type="ECO:0000256" key="1">
    <source>
        <dbReference type="SAM" id="MobiDB-lite"/>
    </source>
</evidence>
<protein>
    <submittedName>
        <fullName evidence="2">Uncharacterized protein</fullName>
    </submittedName>
</protein>
<evidence type="ECO:0000313" key="2">
    <source>
        <dbReference type="EMBL" id="PIL30078.1"/>
    </source>
</evidence>
<dbReference type="Proteomes" id="UP000230002">
    <property type="component" value="Unassembled WGS sequence"/>
</dbReference>
<dbReference type="AlphaFoldDB" id="A0A2G8S953"/>
<reference evidence="2 3" key="1">
    <citation type="journal article" date="2015" name="Sci. Rep.">
        <title>Chromosome-level genome map provides insights into diverse defense mechanisms in the medicinal fungus Ganoderma sinense.</title>
        <authorList>
            <person name="Zhu Y."/>
            <person name="Xu J."/>
            <person name="Sun C."/>
            <person name="Zhou S."/>
            <person name="Xu H."/>
            <person name="Nelson D.R."/>
            <person name="Qian J."/>
            <person name="Song J."/>
            <person name="Luo H."/>
            <person name="Xiang L."/>
            <person name="Li Y."/>
            <person name="Xu Z."/>
            <person name="Ji A."/>
            <person name="Wang L."/>
            <person name="Lu S."/>
            <person name="Hayward A."/>
            <person name="Sun W."/>
            <person name="Li X."/>
            <person name="Schwartz D.C."/>
            <person name="Wang Y."/>
            <person name="Chen S."/>
        </authorList>
    </citation>
    <scope>NUCLEOTIDE SEQUENCE [LARGE SCALE GENOMIC DNA]</scope>
    <source>
        <strain evidence="2 3">ZZ0214-1</strain>
    </source>
</reference>
<evidence type="ECO:0000313" key="3">
    <source>
        <dbReference type="Proteomes" id="UP000230002"/>
    </source>
</evidence>
<keyword evidence="3" id="KW-1185">Reference proteome</keyword>
<dbReference type="EMBL" id="AYKW01000016">
    <property type="protein sequence ID" value="PIL30078.1"/>
    <property type="molecule type" value="Genomic_DNA"/>
</dbReference>
<gene>
    <name evidence="2" type="ORF">GSI_07655</name>
</gene>
<accession>A0A2G8S953</accession>
<organism evidence="2 3">
    <name type="scientific">Ganoderma sinense ZZ0214-1</name>
    <dbReference type="NCBI Taxonomy" id="1077348"/>
    <lineage>
        <taxon>Eukaryota</taxon>
        <taxon>Fungi</taxon>
        <taxon>Dikarya</taxon>
        <taxon>Basidiomycota</taxon>
        <taxon>Agaricomycotina</taxon>
        <taxon>Agaricomycetes</taxon>
        <taxon>Polyporales</taxon>
        <taxon>Polyporaceae</taxon>
        <taxon>Ganoderma</taxon>
    </lineage>
</organism>
<feature type="compositionally biased region" description="Basic and acidic residues" evidence="1">
    <location>
        <begin position="198"/>
        <end position="207"/>
    </location>
</feature>
<comment type="caution">
    <text evidence="2">The sequence shown here is derived from an EMBL/GenBank/DDBJ whole genome shotgun (WGS) entry which is preliminary data.</text>
</comment>
<feature type="region of interest" description="Disordered" evidence="1">
    <location>
        <begin position="176"/>
        <end position="207"/>
    </location>
</feature>